<dbReference type="InterPro" id="IPR002125">
    <property type="entry name" value="CMP_dCMP_dom"/>
</dbReference>
<keyword evidence="2" id="KW-0862">Zinc</keyword>
<evidence type="ECO:0000256" key="2">
    <source>
        <dbReference type="ARBA" id="ARBA00022833"/>
    </source>
</evidence>
<dbReference type="InterPro" id="IPR016193">
    <property type="entry name" value="Cytidine_deaminase-like"/>
</dbReference>
<dbReference type="KEGG" id="njp:NEJAP_2581"/>
<dbReference type="Pfam" id="PF00383">
    <property type="entry name" value="dCMP_cyt_deam_1"/>
    <property type="match status" value="1"/>
</dbReference>
<keyword evidence="1" id="KW-0479">Metal-binding</keyword>
<proteinExistence type="predicted"/>
<dbReference type="GO" id="GO:0008270">
    <property type="term" value="F:zinc ion binding"/>
    <property type="evidence" value="ECO:0007669"/>
    <property type="project" value="InterPro"/>
</dbReference>
<dbReference type="EC" id="3.5.4.1" evidence="4"/>
<dbReference type="InterPro" id="IPR016192">
    <property type="entry name" value="APOBEC/CMP_deaminase_Zn-bd"/>
</dbReference>
<evidence type="ECO:0000313" key="4">
    <source>
        <dbReference type="EMBL" id="BBB30525.1"/>
    </source>
</evidence>
<dbReference type="SUPFAM" id="SSF53927">
    <property type="entry name" value="Cytidine deaminase-like"/>
    <property type="match status" value="1"/>
</dbReference>
<dbReference type="RefSeq" id="WP_201347705.1">
    <property type="nucleotide sequence ID" value="NZ_AP014546.1"/>
</dbReference>
<reference evidence="4 5" key="1">
    <citation type="journal article" date="2008" name="Int. J. Syst. Evol. Microbiol.">
        <title>Neptunomonas japonica sp. nov., an Osedax japonicus symbiont-like bacterium isolated from sediment adjacent to sperm whale carcasses off Kagoshima, Japan.</title>
        <authorList>
            <person name="Miyazaki M."/>
            <person name="Nogi Y."/>
            <person name="Fujiwara Y."/>
            <person name="Kawato M."/>
            <person name="Kubokawa K."/>
            <person name="Horikoshi K."/>
        </authorList>
    </citation>
    <scope>NUCLEOTIDE SEQUENCE [LARGE SCALE GENOMIC DNA]</scope>
    <source>
        <strain evidence="4 5">JAMM 1380</strain>
    </source>
</reference>
<dbReference type="CDD" id="cd01285">
    <property type="entry name" value="nucleoside_deaminase"/>
    <property type="match status" value="1"/>
</dbReference>
<dbReference type="AlphaFoldDB" id="A0A7R6SX71"/>
<keyword evidence="4" id="KW-0378">Hydrolase</keyword>
<gene>
    <name evidence="4" type="ORF">NEJAP_2581</name>
</gene>
<dbReference type="Gene3D" id="3.40.140.10">
    <property type="entry name" value="Cytidine Deaminase, domain 2"/>
    <property type="match status" value="1"/>
</dbReference>
<dbReference type="GO" id="GO:0004131">
    <property type="term" value="F:cytosine deaminase activity"/>
    <property type="evidence" value="ECO:0007669"/>
    <property type="project" value="UniProtKB-EC"/>
</dbReference>
<sequence>MEFDELIKLVKEYQINPQFRDEEAGFRCCELALAALQSGNYGVGAVLLDADGQVLVEEKNVVFSTQFCSSAHAEMRVLDQYEAYFIKEHPPALLKLVVSLEPCPMCLSRILLSGIGVVKYLVEDAAGGMVSHMSRMPPAWQNLASLQSFYHAHVSSELRQLAKKLSQHNLVYLRAALLQQRGSDA</sequence>
<evidence type="ECO:0000259" key="3">
    <source>
        <dbReference type="PROSITE" id="PS51747"/>
    </source>
</evidence>
<evidence type="ECO:0000313" key="5">
    <source>
        <dbReference type="Proteomes" id="UP000595332"/>
    </source>
</evidence>
<evidence type="ECO:0000256" key="1">
    <source>
        <dbReference type="ARBA" id="ARBA00022723"/>
    </source>
</evidence>
<dbReference type="EMBL" id="AP014546">
    <property type="protein sequence ID" value="BBB30525.1"/>
    <property type="molecule type" value="Genomic_DNA"/>
</dbReference>
<keyword evidence="5" id="KW-1185">Reference proteome</keyword>
<organism evidence="4 5">
    <name type="scientific">Neptunomonas japonica JAMM 1380</name>
    <dbReference type="NCBI Taxonomy" id="1441457"/>
    <lineage>
        <taxon>Bacteria</taxon>
        <taxon>Pseudomonadati</taxon>
        <taxon>Pseudomonadota</taxon>
        <taxon>Gammaproteobacteria</taxon>
        <taxon>Oceanospirillales</taxon>
        <taxon>Oceanospirillaceae</taxon>
        <taxon>Neptunomonas</taxon>
    </lineage>
</organism>
<dbReference type="Proteomes" id="UP000595332">
    <property type="component" value="Chromosome"/>
</dbReference>
<dbReference type="PROSITE" id="PS00903">
    <property type="entry name" value="CYT_DCMP_DEAMINASES_1"/>
    <property type="match status" value="1"/>
</dbReference>
<feature type="domain" description="CMP/dCMP-type deaminase" evidence="3">
    <location>
        <begin position="19"/>
        <end position="131"/>
    </location>
</feature>
<name>A0A7R6SX71_9GAMM</name>
<accession>A0A7R6SX71</accession>
<dbReference type="PROSITE" id="PS51747">
    <property type="entry name" value="CYT_DCMP_DEAMINASES_2"/>
    <property type="match status" value="1"/>
</dbReference>
<protein>
    <submittedName>
        <fullName evidence="4">Cytosine deaminase</fullName>
        <ecNumber evidence="4">3.5.4.1</ecNumber>
    </submittedName>
</protein>